<dbReference type="Proteomes" id="UP000578112">
    <property type="component" value="Unassembled WGS sequence"/>
</dbReference>
<gene>
    <name evidence="2" type="ORF">BJ971_004690</name>
</gene>
<comment type="caution">
    <text evidence="2">The sequence shown here is derived from an EMBL/GenBank/DDBJ whole genome shotgun (WGS) entry which is preliminary data.</text>
</comment>
<dbReference type="Pfam" id="PF12679">
    <property type="entry name" value="ABC2_membrane_2"/>
    <property type="match status" value="1"/>
</dbReference>
<evidence type="ECO:0000313" key="3">
    <source>
        <dbReference type="Proteomes" id="UP000578112"/>
    </source>
</evidence>
<evidence type="ECO:0000313" key="2">
    <source>
        <dbReference type="EMBL" id="MBB4764134.1"/>
    </source>
</evidence>
<dbReference type="GO" id="GO:0140359">
    <property type="term" value="F:ABC-type transporter activity"/>
    <property type="evidence" value="ECO:0007669"/>
    <property type="project" value="InterPro"/>
</dbReference>
<dbReference type="AlphaFoldDB" id="A0A7W7MS45"/>
<name>A0A7W7MS45_9ACTN</name>
<feature type="transmembrane region" description="Helical" evidence="1">
    <location>
        <begin position="187"/>
        <end position="208"/>
    </location>
</feature>
<dbReference type="RefSeq" id="WP_184995357.1">
    <property type="nucleotide sequence ID" value="NZ_BOMK01000069.1"/>
</dbReference>
<keyword evidence="1" id="KW-1133">Transmembrane helix</keyword>
<feature type="transmembrane region" description="Helical" evidence="1">
    <location>
        <begin position="115"/>
        <end position="141"/>
    </location>
</feature>
<keyword evidence="3" id="KW-1185">Reference proteome</keyword>
<accession>A0A7W7MS45</accession>
<proteinExistence type="predicted"/>
<feature type="transmembrane region" description="Helical" evidence="1">
    <location>
        <begin position="68"/>
        <end position="94"/>
    </location>
</feature>
<dbReference type="GO" id="GO:0005886">
    <property type="term" value="C:plasma membrane"/>
    <property type="evidence" value="ECO:0007669"/>
    <property type="project" value="UniProtKB-SubCell"/>
</dbReference>
<keyword evidence="1" id="KW-0812">Transmembrane</keyword>
<protein>
    <recommendedName>
        <fullName evidence="4">Transmembrane transport protein</fullName>
    </recommendedName>
</protein>
<evidence type="ECO:0008006" key="4">
    <source>
        <dbReference type="Google" id="ProtNLM"/>
    </source>
</evidence>
<sequence length="335" mass="36116">MIWLTWRQSRIQALSGAAILLLILAGVALTWPGLTELARTSGFTACQANCEDLADSFLAQAGQTAAAAVYYAGIAAMYLLPALVGLFWGAPMVARELETGTYRMVWSQTVSRRRWLLVKLAAGAVAVALLAGLISLAMTLWSAPIDRAYGNRIGPIVFAARGVVPVGYAVFAFVLGVTLGMLLRRTVVAMALTLLVVGLLQVAAPLLVRPALAQPETSTTAADFERLAGLGIGGNDAHVELEPSVTGAWILSNRVINTAGDTFKGPVDPAECGPEANKGMGACKEWLATQNLRQEQVYVPEARFWALQWREFGILVGLTLAMSWFCLWWIRRRLT</sequence>
<keyword evidence="1" id="KW-0472">Membrane</keyword>
<organism evidence="2 3">
    <name type="scientific">Actinoplanes digitatis</name>
    <dbReference type="NCBI Taxonomy" id="1868"/>
    <lineage>
        <taxon>Bacteria</taxon>
        <taxon>Bacillati</taxon>
        <taxon>Actinomycetota</taxon>
        <taxon>Actinomycetes</taxon>
        <taxon>Micromonosporales</taxon>
        <taxon>Micromonosporaceae</taxon>
        <taxon>Actinoplanes</taxon>
    </lineage>
</organism>
<dbReference type="EMBL" id="JACHNH010000001">
    <property type="protein sequence ID" value="MBB4764134.1"/>
    <property type="molecule type" value="Genomic_DNA"/>
</dbReference>
<feature type="transmembrane region" description="Helical" evidence="1">
    <location>
        <begin position="312"/>
        <end position="330"/>
    </location>
</feature>
<reference evidence="2 3" key="1">
    <citation type="submission" date="2020-08" db="EMBL/GenBank/DDBJ databases">
        <title>Sequencing the genomes of 1000 actinobacteria strains.</title>
        <authorList>
            <person name="Klenk H.-P."/>
        </authorList>
    </citation>
    <scope>NUCLEOTIDE SEQUENCE [LARGE SCALE GENOMIC DNA]</scope>
    <source>
        <strain evidence="2 3">DSM 43149</strain>
    </source>
</reference>
<feature type="transmembrane region" description="Helical" evidence="1">
    <location>
        <begin position="153"/>
        <end position="175"/>
    </location>
</feature>
<evidence type="ECO:0000256" key="1">
    <source>
        <dbReference type="SAM" id="Phobius"/>
    </source>
</evidence>